<dbReference type="InterPro" id="IPR010319">
    <property type="entry name" value="Transglutaminase-like_Cys_pept"/>
</dbReference>
<organism evidence="1 2">
    <name type="scientific">Pseudaeromonas paramecii</name>
    <dbReference type="NCBI Taxonomy" id="2138166"/>
    <lineage>
        <taxon>Bacteria</taxon>
        <taxon>Pseudomonadati</taxon>
        <taxon>Pseudomonadota</taxon>
        <taxon>Gammaproteobacteria</taxon>
        <taxon>Aeromonadales</taxon>
        <taxon>Aeromonadaceae</taxon>
        <taxon>Pseudaeromonas</taxon>
    </lineage>
</organism>
<comment type="caution">
    <text evidence="1">The sequence shown here is derived from an EMBL/GenBank/DDBJ whole genome shotgun (WGS) entry which is preliminary data.</text>
</comment>
<reference evidence="2" key="1">
    <citation type="journal article" date="2019" name="Int. J. Syst. Evol. Microbiol.">
        <title>The Global Catalogue of Microorganisms (GCM) 10K type strain sequencing project: providing services to taxonomists for standard genome sequencing and annotation.</title>
        <authorList>
            <consortium name="The Broad Institute Genomics Platform"/>
            <consortium name="The Broad Institute Genome Sequencing Center for Infectious Disease"/>
            <person name="Wu L."/>
            <person name="Ma J."/>
        </authorList>
    </citation>
    <scope>NUCLEOTIDE SEQUENCE [LARGE SCALE GENOMIC DNA]</scope>
    <source>
        <strain evidence="2">JCM 32226</strain>
    </source>
</reference>
<evidence type="ECO:0000313" key="2">
    <source>
        <dbReference type="Proteomes" id="UP001501321"/>
    </source>
</evidence>
<dbReference type="Proteomes" id="UP001501321">
    <property type="component" value="Unassembled WGS sequence"/>
</dbReference>
<dbReference type="Gene3D" id="3.10.620.30">
    <property type="match status" value="1"/>
</dbReference>
<dbReference type="PANTHER" id="PTHR39327">
    <property type="match status" value="1"/>
</dbReference>
<accession>A0ABP8QHZ1</accession>
<dbReference type="Pfam" id="PF06035">
    <property type="entry name" value="Peptidase_C93"/>
    <property type="match status" value="1"/>
</dbReference>
<sequence>MLLLPNFLFADVSPLNPQDQQNVEAVRRFYGQRAGLRTERWRRLVEQGRNERWDERRALTEVNRFFNQLLFIDDIKLWGMKDYWAMPQEFLGAAGGDCEDYSISKYFTLLELGVPEEKMRMVYVKALAYQQFHMVVAYYPTPSAVPLILDNINGTILPATQRKDLAPVFSFNGTHLWLMKERGQGQLAGSANRLKLWTDLRSRFSGATFKRPKLNLDD</sequence>
<proteinExistence type="predicted"/>
<name>A0ABP8QHZ1_9GAMM</name>
<dbReference type="PANTHER" id="PTHR39327:SF1">
    <property type="entry name" value="BLR5470 PROTEIN"/>
    <property type="match status" value="1"/>
</dbReference>
<evidence type="ECO:0000313" key="1">
    <source>
        <dbReference type="EMBL" id="GAA4503715.1"/>
    </source>
</evidence>
<dbReference type="EMBL" id="BAABFC010000027">
    <property type="protein sequence ID" value="GAA4503715.1"/>
    <property type="molecule type" value="Genomic_DNA"/>
</dbReference>
<gene>
    <name evidence="1" type="ORF">GCM10023095_30450</name>
</gene>
<protein>
    <submittedName>
        <fullName evidence="1">Transglutaminase-like cysteine peptidase</fullName>
    </submittedName>
</protein>
<keyword evidence="2" id="KW-1185">Reference proteome</keyword>